<dbReference type="Proteomes" id="UP000198414">
    <property type="component" value="Unassembled WGS sequence"/>
</dbReference>
<dbReference type="InterPro" id="IPR001387">
    <property type="entry name" value="Cro/C1-type_HTH"/>
</dbReference>
<comment type="caution">
    <text evidence="3">The sequence shown here is derived from an EMBL/GenBank/DDBJ whole genome shotgun (WGS) entry which is preliminary data.</text>
</comment>
<dbReference type="RefSeq" id="WP_089120715.1">
    <property type="nucleotide sequence ID" value="NZ_BCMI01000005.1"/>
</dbReference>
<sequence>MIRSKLKNLREQKGWTYEYVGNLAGISKEAYWMIENGKRGLSYERAVKIASVFNLTPDDIFLHSELTSSEQKVPDK</sequence>
<gene>
    <name evidence="3" type="ORF">IWT25_00710</name>
</gene>
<evidence type="ECO:0000256" key="1">
    <source>
        <dbReference type="ARBA" id="ARBA00023125"/>
    </source>
</evidence>
<accession>A0A1Z5IUP8</accession>
<keyword evidence="1" id="KW-0238">DNA-binding</keyword>
<dbReference type="PANTHER" id="PTHR46558:SF4">
    <property type="entry name" value="DNA-BIDING PHAGE PROTEIN"/>
    <property type="match status" value="1"/>
</dbReference>
<name>A0A1Z5IUP8_9LACO</name>
<evidence type="ECO:0000259" key="2">
    <source>
        <dbReference type="PROSITE" id="PS50943"/>
    </source>
</evidence>
<dbReference type="PANTHER" id="PTHR46558">
    <property type="entry name" value="TRACRIPTIONAL REGULATORY PROTEIN-RELATED-RELATED"/>
    <property type="match status" value="1"/>
</dbReference>
<dbReference type="SUPFAM" id="SSF47413">
    <property type="entry name" value="lambda repressor-like DNA-binding domains"/>
    <property type="match status" value="1"/>
</dbReference>
<evidence type="ECO:0000313" key="4">
    <source>
        <dbReference type="Proteomes" id="UP000198414"/>
    </source>
</evidence>
<proteinExistence type="predicted"/>
<dbReference type="Pfam" id="PF01381">
    <property type="entry name" value="HTH_3"/>
    <property type="match status" value="1"/>
</dbReference>
<dbReference type="CDD" id="cd00093">
    <property type="entry name" value="HTH_XRE"/>
    <property type="match status" value="1"/>
</dbReference>
<dbReference type="PROSITE" id="PS50943">
    <property type="entry name" value="HTH_CROC1"/>
    <property type="match status" value="1"/>
</dbReference>
<dbReference type="AlphaFoldDB" id="A0A1Z5IUP8"/>
<reference evidence="3 4" key="1">
    <citation type="submission" date="2015-11" db="EMBL/GenBank/DDBJ databases">
        <title>Draft genome sequences of new species of the genus Lactobacillus isolated from orchardgrass silage.</title>
        <authorList>
            <person name="Tohno M."/>
            <person name="Tanizawa Y."/>
            <person name="Arita M."/>
        </authorList>
    </citation>
    <scope>NUCLEOTIDE SEQUENCE [LARGE SCALE GENOMIC DNA]</scope>
    <source>
        <strain evidence="3 4">IWT25</strain>
    </source>
</reference>
<protein>
    <recommendedName>
        <fullName evidence="2">HTH cro/C1-type domain-containing protein</fullName>
    </recommendedName>
</protein>
<feature type="domain" description="HTH cro/C1-type" evidence="2">
    <location>
        <begin position="6"/>
        <end position="60"/>
    </location>
</feature>
<dbReference type="SMART" id="SM00530">
    <property type="entry name" value="HTH_XRE"/>
    <property type="match status" value="1"/>
</dbReference>
<organism evidence="3 4">
    <name type="scientific">Secundilactobacillus pentosiphilus</name>
    <dbReference type="NCBI Taxonomy" id="1714682"/>
    <lineage>
        <taxon>Bacteria</taxon>
        <taxon>Bacillati</taxon>
        <taxon>Bacillota</taxon>
        <taxon>Bacilli</taxon>
        <taxon>Lactobacillales</taxon>
        <taxon>Lactobacillaceae</taxon>
        <taxon>Secundilactobacillus</taxon>
    </lineage>
</organism>
<dbReference type="GO" id="GO:0003677">
    <property type="term" value="F:DNA binding"/>
    <property type="evidence" value="ECO:0007669"/>
    <property type="project" value="UniProtKB-KW"/>
</dbReference>
<dbReference type="Gene3D" id="1.10.260.40">
    <property type="entry name" value="lambda repressor-like DNA-binding domains"/>
    <property type="match status" value="1"/>
</dbReference>
<evidence type="ECO:0000313" key="3">
    <source>
        <dbReference type="EMBL" id="GAX05406.1"/>
    </source>
</evidence>
<dbReference type="InterPro" id="IPR010982">
    <property type="entry name" value="Lambda_DNA-bd_dom_sf"/>
</dbReference>
<dbReference type="EMBL" id="BCMI01000005">
    <property type="protein sequence ID" value="GAX05406.1"/>
    <property type="molecule type" value="Genomic_DNA"/>
</dbReference>
<dbReference type="OrthoDB" id="1859224at2"/>